<sequence length="621" mass="67751">MKTFGLPVWVKNRRGMYTNHTLYTCCLVLKLNECSCREPSMERSVFNRQPARALILDLQAPMSPATASNVHTALRDVVSFLVHLLGPGRVPLFSLSVLRTYTECLFPLQPLKGNYSRVQSALLELYSITNRYIGGKEGGGGVARHSSLIRGSLLDGMQEALSQFQRLLQATKQNNSQSGSSINSYCPSQIEIIILTAQPTHSIQQSLERVVDQLDLENLKKIQVVSINDPEKPDKDHELEELSQSTSSPNELSLSVFDVIRCTNDVPSLQGLFKTWLYDCSTDVEHIQIVLPSSSAGVVTGARVNDENRIIIKCDVWERMLDPSCLPTAFSKNLTIQTGSSVVSQTQSSGRGSTTHTVPVYRLKSIGTVSCDGVCESVVYGSPCIVRSTCCWKLDWDELETNQQHFQALCYQLKERNQGLLLATDDSFGSSVASSPPVQVKANYILIPSPSPASLLLKAVVCNELLLPIDLGEDEVVHLLPESIDTLGESLSKLEHHEIYNPLNIHSGLYTVINSSTSDQRSRSSTETGRGRGRGRGGSRAGLSKRKSTETIASSDSKRMPSTDPVPLTVSTGASIGRPSGSNVPPSLPSSLSGATVRGRSIKRMRGANKDSFIQGGYNLP</sequence>
<dbReference type="PANTHER" id="PTHR28642:SF1">
    <property type="entry name" value="MEIOSIS 1 ARREST PROTEIN"/>
    <property type="match status" value="1"/>
</dbReference>
<accession>A0AAN0J0N9</accession>
<dbReference type="GeneID" id="100638167"/>
<dbReference type="GO" id="GO:0051308">
    <property type="term" value="P:male meiosis chromosome separation"/>
    <property type="evidence" value="ECO:0007669"/>
    <property type="project" value="TreeGrafter"/>
</dbReference>
<organism evidence="2 3">
    <name type="scientific">Amphimedon queenslandica</name>
    <name type="common">Sponge</name>
    <dbReference type="NCBI Taxonomy" id="400682"/>
    <lineage>
        <taxon>Eukaryota</taxon>
        <taxon>Metazoa</taxon>
        <taxon>Porifera</taxon>
        <taxon>Demospongiae</taxon>
        <taxon>Heteroscleromorpha</taxon>
        <taxon>Haplosclerida</taxon>
        <taxon>Niphatidae</taxon>
        <taxon>Amphimedon</taxon>
    </lineage>
</organism>
<feature type="region of interest" description="Disordered" evidence="1">
    <location>
        <begin position="227"/>
        <end position="247"/>
    </location>
</feature>
<feature type="compositionally biased region" description="Low complexity" evidence="1">
    <location>
        <begin position="579"/>
        <end position="594"/>
    </location>
</feature>
<proteinExistence type="predicted"/>
<dbReference type="InterPro" id="IPR033587">
    <property type="entry name" value="M1AP"/>
</dbReference>
<evidence type="ECO:0000313" key="3">
    <source>
        <dbReference type="Proteomes" id="UP000007879"/>
    </source>
</evidence>
<dbReference type="RefSeq" id="XP_019850609.1">
    <property type="nucleotide sequence ID" value="XM_019995050.1"/>
</dbReference>
<protein>
    <recommendedName>
        <fullName evidence="4">Meiosis 1 arrest protein</fullName>
    </recommendedName>
</protein>
<feature type="compositionally biased region" description="Basic and acidic residues" evidence="1">
    <location>
        <begin position="229"/>
        <end position="240"/>
    </location>
</feature>
<dbReference type="AlphaFoldDB" id="A0AAN0J0N9"/>
<evidence type="ECO:0008006" key="4">
    <source>
        <dbReference type="Google" id="ProtNLM"/>
    </source>
</evidence>
<dbReference type="GO" id="GO:0007283">
    <property type="term" value="P:spermatogenesis"/>
    <property type="evidence" value="ECO:0007669"/>
    <property type="project" value="InterPro"/>
</dbReference>
<dbReference type="KEGG" id="aqu:100638167"/>
<feature type="region of interest" description="Disordered" evidence="1">
    <location>
        <begin position="515"/>
        <end position="598"/>
    </location>
</feature>
<feature type="compositionally biased region" description="Low complexity" evidence="1">
    <location>
        <begin position="515"/>
        <end position="528"/>
    </location>
</feature>
<evidence type="ECO:0000313" key="2">
    <source>
        <dbReference type="EnsemblMetazoa" id="XP_019850609.1"/>
    </source>
</evidence>
<dbReference type="EnsemblMetazoa" id="XM_019995050.1">
    <property type="protein sequence ID" value="XP_019850609.1"/>
    <property type="gene ID" value="LOC100638167"/>
</dbReference>
<name>A0AAN0J0N9_AMPQE</name>
<reference evidence="2" key="2">
    <citation type="submission" date="2024-06" db="UniProtKB">
        <authorList>
            <consortium name="EnsemblMetazoa"/>
        </authorList>
    </citation>
    <scope>IDENTIFICATION</scope>
</reference>
<evidence type="ECO:0000256" key="1">
    <source>
        <dbReference type="SAM" id="MobiDB-lite"/>
    </source>
</evidence>
<reference evidence="3" key="1">
    <citation type="journal article" date="2010" name="Nature">
        <title>The Amphimedon queenslandica genome and the evolution of animal complexity.</title>
        <authorList>
            <person name="Srivastava M."/>
            <person name="Simakov O."/>
            <person name="Chapman J."/>
            <person name="Fahey B."/>
            <person name="Gauthier M.E."/>
            <person name="Mitros T."/>
            <person name="Richards G.S."/>
            <person name="Conaco C."/>
            <person name="Dacre M."/>
            <person name="Hellsten U."/>
            <person name="Larroux C."/>
            <person name="Putnam N.H."/>
            <person name="Stanke M."/>
            <person name="Adamska M."/>
            <person name="Darling A."/>
            <person name="Degnan S.M."/>
            <person name="Oakley T.H."/>
            <person name="Plachetzki D.C."/>
            <person name="Zhai Y."/>
            <person name="Adamski M."/>
            <person name="Calcino A."/>
            <person name="Cummins S.F."/>
            <person name="Goodstein D.M."/>
            <person name="Harris C."/>
            <person name="Jackson D.J."/>
            <person name="Leys S.P."/>
            <person name="Shu S."/>
            <person name="Woodcroft B.J."/>
            <person name="Vervoort M."/>
            <person name="Kosik K.S."/>
            <person name="Manning G."/>
            <person name="Degnan B.M."/>
            <person name="Rokhsar D.S."/>
        </authorList>
    </citation>
    <scope>NUCLEOTIDE SEQUENCE [LARGE SCALE GENOMIC DNA]</scope>
</reference>
<dbReference type="GO" id="GO:0007127">
    <property type="term" value="P:meiosis I"/>
    <property type="evidence" value="ECO:0007669"/>
    <property type="project" value="InterPro"/>
</dbReference>
<dbReference type="PANTHER" id="PTHR28642">
    <property type="entry name" value="MEIOSIS 1 ARREST PROTEIN"/>
    <property type="match status" value="1"/>
</dbReference>
<keyword evidence="3" id="KW-1185">Reference proteome</keyword>
<dbReference type="Proteomes" id="UP000007879">
    <property type="component" value="Unassembled WGS sequence"/>
</dbReference>